<protein>
    <submittedName>
        <fullName evidence="1">Uncharacterized protein</fullName>
    </submittedName>
</protein>
<accession>A0A1Q9C9S9</accession>
<dbReference type="EMBL" id="LSRX01001457">
    <property type="protein sequence ID" value="OLP79679.1"/>
    <property type="molecule type" value="Genomic_DNA"/>
</dbReference>
<dbReference type="Proteomes" id="UP000186817">
    <property type="component" value="Unassembled WGS sequence"/>
</dbReference>
<sequence length="214" mass="24109">MGSVRPLLDAIGPGPRKGEVDNPLGVLGQRCLFRLLAQKTSGLEWFDCEGCAYESASFSLDKDSKQVFCPQSPSGQFEFDLARPYHRALLRRLYKTSERFRIRPSISFGQLKSSIGYQHPHKNRGTWNLATGGDLTVSFQVDGIGNESLEGARFSSFDSYLAQYTRNRRVKPALHKEQETMLQCLFKDFVLSVEQIRAFVWASAAPQLNLQSHS</sequence>
<reference evidence="1 2" key="1">
    <citation type="submission" date="2016-02" db="EMBL/GenBank/DDBJ databases">
        <title>Genome analysis of coral dinoflagellate symbionts highlights evolutionary adaptations to a symbiotic lifestyle.</title>
        <authorList>
            <person name="Aranda M."/>
            <person name="Li Y."/>
            <person name="Liew Y.J."/>
            <person name="Baumgarten S."/>
            <person name="Simakov O."/>
            <person name="Wilson M."/>
            <person name="Piel J."/>
            <person name="Ashoor H."/>
            <person name="Bougouffa S."/>
            <person name="Bajic V.B."/>
            <person name="Ryu T."/>
            <person name="Ravasi T."/>
            <person name="Bayer T."/>
            <person name="Micklem G."/>
            <person name="Kim H."/>
            <person name="Bhak J."/>
            <person name="Lajeunesse T.C."/>
            <person name="Voolstra C.R."/>
        </authorList>
    </citation>
    <scope>NUCLEOTIDE SEQUENCE [LARGE SCALE GENOMIC DNA]</scope>
    <source>
        <strain evidence="1 2">CCMP2467</strain>
    </source>
</reference>
<name>A0A1Q9C9S9_SYMMI</name>
<proteinExistence type="predicted"/>
<evidence type="ECO:0000313" key="1">
    <source>
        <dbReference type="EMBL" id="OLP79679.1"/>
    </source>
</evidence>
<organism evidence="1 2">
    <name type="scientific">Symbiodinium microadriaticum</name>
    <name type="common">Dinoflagellate</name>
    <name type="synonym">Zooxanthella microadriatica</name>
    <dbReference type="NCBI Taxonomy" id="2951"/>
    <lineage>
        <taxon>Eukaryota</taxon>
        <taxon>Sar</taxon>
        <taxon>Alveolata</taxon>
        <taxon>Dinophyceae</taxon>
        <taxon>Suessiales</taxon>
        <taxon>Symbiodiniaceae</taxon>
        <taxon>Symbiodinium</taxon>
    </lineage>
</organism>
<dbReference type="AlphaFoldDB" id="A0A1Q9C9S9"/>
<evidence type="ECO:0000313" key="2">
    <source>
        <dbReference type="Proteomes" id="UP000186817"/>
    </source>
</evidence>
<gene>
    <name evidence="1" type="ORF">AK812_SmicGene39996</name>
</gene>
<dbReference type="OMA" id="EGCAYES"/>
<comment type="caution">
    <text evidence="1">The sequence shown here is derived from an EMBL/GenBank/DDBJ whole genome shotgun (WGS) entry which is preliminary data.</text>
</comment>
<dbReference type="OrthoDB" id="120976at2759"/>
<keyword evidence="2" id="KW-1185">Reference proteome</keyword>